<evidence type="ECO:0000256" key="5">
    <source>
        <dbReference type="ARBA" id="ARBA00025050"/>
    </source>
</evidence>
<dbReference type="SUPFAM" id="SSF55194">
    <property type="entry name" value="Ribosome recycling factor, RRF"/>
    <property type="match status" value="1"/>
</dbReference>
<dbReference type="PANTHER" id="PTHR20982">
    <property type="entry name" value="RIBOSOME RECYCLING FACTOR"/>
    <property type="match status" value="1"/>
</dbReference>
<evidence type="ECO:0000313" key="9">
    <source>
        <dbReference type="EMBL" id="CDH31802.1"/>
    </source>
</evidence>
<dbReference type="CDD" id="cd00520">
    <property type="entry name" value="RRF"/>
    <property type="match status" value="1"/>
</dbReference>
<dbReference type="PANTHER" id="PTHR20982:SF3">
    <property type="entry name" value="MITOCHONDRIAL RIBOSOME RECYCLING FACTOR PSEUDO 1"/>
    <property type="match status" value="1"/>
</dbReference>
<dbReference type="AlphaFoldDB" id="A0A077Q6S9"/>
<evidence type="ECO:0000256" key="1">
    <source>
        <dbReference type="ARBA" id="ARBA00004496"/>
    </source>
</evidence>
<evidence type="ECO:0000256" key="2">
    <source>
        <dbReference type="ARBA" id="ARBA00005912"/>
    </source>
</evidence>
<evidence type="ECO:0000256" key="4">
    <source>
        <dbReference type="ARBA" id="ARBA00022917"/>
    </source>
</evidence>
<organism evidence="9">
    <name type="scientific">Xenorhabdus bovienii str. Intermedium</name>
    <dbReference type="NCBI Taxonomy" id="1379677"/>
    <lineage>
        <taxon>Bacteria</taxon>
        <taxon>Pseudomonadati</taxon>
        <taxon>Pseudomonadota</taxon>
        <taxon>Gammaproteobacteria</taxon>
        <taxon>Enterobacterales</taxon>
        <taxon>Morganellaceae</taxon>
        <taxon>Xenorhabdus</taxon>
    </lineage>
</organism>
<evidence type="ECO:0000259" key="8">
    <source>
        <dbReference type="Pfam" id="PF01765"/>
    </source>
</evidence>
<dbReference type="Gene3D" id="3.30.1360.40">
    <property type="match status" value="1"/>
</dbReference>
<evidence type="ECO:0000256" key="3">
    <source>
        <dbReference type="ARBA" id="ARBA00022490"/>
    </source>
</evidence>
<dbReference type="EMBL" id="CBTB010000083">
    <property type="protein sequence ID" value="CDH31802.1"/>
    <property type="molecule type" value="Genomic_DNA"/>
</dbReference>
<dbReference type="FunFam" id="3.30.1360.40:FF:000001">
    <property type="entry name" value="Ribosome-recycling factor"/>
    <property type="match status" value="1"/>
</dbReference>
<dbReference type="HOGENOM" id="CLU_073981_2_1_6"/>
<protein>
    <recommendedName>
        <fullName evidence="6">Ribosome-recycling factor</fullName>
        <shortName evidence="6">RRF</shortName>
    </recommendedName>
    <alternativeName>
        <fullName evidence="6">Ribosome-releasing factor</fullName>
    </alternativeName>
</protein>
<accession>A0A077Q6S9</accession>
<dbReference type="InterPro" id="IPR023584">
    <property type="entry name" value="Ribosome_recyc_fac_dom"/>
</dbReference>
<comment type="subcellular location">
    <subcellularLocation>
        <location evidence="1 6">Cytoplasm</location>
    </subcellularLocation>
</comment>
<dbReference type="HAMAP" id="MF_00040">
    <property type="entry name" value="RRF"/>
    <property type="match status" value="1"/>
</dbReference>
<dbReference type="GO" id="GO:0002184">
    <property type="term" value="P:cytoplasmic translational termination"/>
    <property type="evidence" value="ECO:0007669"/>
    <property type="project" value="TreeGrafter"/>
</dbReference>
<sequence>MISYFDIRGLQNNQLPRVCNVINEIKKDAQDRMEKSVEALKNQISKVRTGRASPSLLDGISVEYYGSATPLRQIASVVVEDARTLAITVFDRSMTPAIEKAIMASDLGLNPSSAGTIIRVPLPALTEERRKDLIKVVRGDAEQGRVSVRNIRRDANDKVKALLKDKEISEDEERRSQDEIQKLTDNFIKKIDEALASKETELMDF</sequence>
<keyword evidence="4 6" id="KW-0648">Protein biosynthesis</keyword>
<dbReference type="Proteomes" id="UP000028480">
    <property type="component" value="Unassembled WGS sequence"/>
</dbReference>
<dbReference type="Gene3D" id="1.10.132.20">
    <property type="entry name" value="Ribosome-recycling factor"/>
    <property type="match status" value="1"/>
</dbReference>
<comment type="similarity">
    <text evidence="2 6">Belongs to the RRF family.</text>
</comment>
<dbReference type="FunFam" id="1.10.132.20:FF:000001">
    <property type="entry name" value="Ribosome-recycling factor"/>
    <property type="match status" value="1"/>
</dbReference>
<comment type="caution">
    <text evidence="9">The sequence shown here is derived from an EMBL/GenBank/DDBJ whole genome shotgun (WGS) entry which is preliminary data.</text>
</comment>
<keyword evidence="7" id="KW-0175">Coiled coil</keyword>
<comment type="function">
    <text evidence="5 6">Responsible for the release of ribosomes from messenger RNA at the termination of protein biosynthesis. May increase the efficiency of translation by recycling ribosomes from one round of translation to another.</text>
</comment>
<dbReference type="Pfam" id="PF01765">
    <property type="entry name" value="RRF"/>
    <property type="match status" value="1"/>
</dbReference>
<dbReference type="InterPro" id="IPR002661">
    <property type="entry name" value="Ribosome_recyc_fac"/>
</dbReference>
<dbReference type="GO" id="GO:0043023">
    <property type="term" value="F:ribosomal large subunit binding"/>
    <property type="evidence" value="ECO:0007669"/>
    <property type="project" value="TreeGrafter"/>
</dbReference>
<dbReference type="InterPro" id="IPR036191">
    <property type="entry name" value="RRF_sf"/>
</dbReference>
<dbReference type="NCBIfam" id="TIGR00496">
    <property type="entry name" value="frr"/>
    <property type="match status" value="1"/>
</dbReference>
<dbReference type="GO" id="GO:0005829">
    <property type="term" value="C:cytosol"/>
    <property type="evidence" value="ECO:0007669"/>
    <property type="project" value="GOC"/>
</dbReference>
<feature type="domain" description="Ribosome recycling factor" evidence="8">
    <location>
        <begin position="40"/>
        <end position="203"/>
    </location>
</feature>
<reference evidence="9" key="1">
    <citation type="submission" date="2013-07" db="EMBL/GenBank/DDBJ databases">
        <title>Sub-species coevolution in mutualistic symbiosis.</title>
        <authorList>
            <person name="Murfin K."/>
            <person name="Klassen J."/>
            <person name="Lee M."/>
            <person name="Forst S."/>
            <person name="Stock P."/>
            <person name="Goodrich-Blair H."/>
        </authorList>
    </citation>
    <scope>NUCLEOTIDE SEQUENCE [LARGE SCALE GENOMIC DNA]</scope>
    <source>
        <strain evidence="9">Intermedium</strain>
    </source>
</reference>
<gene>
    <name evidence="6 9" type="primary">frr</name>
    <name evidence="9" type="ORF">XBI1_1730027</name>
</gene>
<evidence type="ECO:0000256" key="6">
    <source>
        <dbReference type="HAMAP-Rule" id="MF_00040"/>
    </source>
</evidence>
<proteinExistence type="inferred from homology"/>
<feature type="coiled-coil region" evidence="7">
    <location>
        <begin position="152"/>
        <end position="186"/>
    </location>
</feature>
<name>A0A077Q6S9_XENBV</name>
<evidence type="ECO:0000256" key="7">
    <source>
        <dbReference type="SAM" id="Coils"/>
    </source>
</evidence>
<keyword evidence="3 6" id="KW-0963">Cytoplasm</keyword>